<feature type="domain" description="Lysosome-associated membrane glycoprotein 2-like transmembrane" evidence="17">
    <location>
        <begin position="254"/>
        <end position="285"/>
    </location>
</feature>
<dbReference type="Pfam" id="PF21222">
    <property type="entry name" value="Lamp2_2nd"/>
    <property type="match status" value="1"/>
</dbReference>
<gene>
    <name evidence="18" type="ORF">C0J50_19281</name>
</gene>
<dbReference type="Gene3D" id="2.40.160.110">
    <property type="match status" value="1"/>
</dbReference>
<keyword evidence="5 13" id="KW-0812">Transmembrane</keyword>
<reference evidence="18" key="1">
    <citation type="submission" date="2018-07" db="EMBL/GenBank/DDBJ databases">
        <title>Comparative genomics of catfishes provides insights into carnivory and benthic adaptation.</title>
        <authorList>
            <person name="Zhang Y."/>
            <person name="Wang D."/>
            <person name="Peng Z."/>
            <person name="Zheng S."/>
            <person name="Shao F."/>
            <person name="Tao W."/>
        </authorList>
    </citation>
    <scope>NUCLEOTIDE SEQUENCE</scope>
    <source>
        <strain evidence="18">Chongqing</strain>
    </source>
</reference>
<keyword evidence="8 15" id="KW-1133">Transmembrane helix</keyword>
<dbReference type="FunFam" id="2.40.160.110:FF:000001">
    <property type="entry name" value="lysosome-associated membrane glycoprotein 2 isoform X2"/>
    <property type="match status" value="1"/>
</dbReference>
<evidence type="ECO:0000259" key="17">
    <source>
        <dbReference type="Pfam" id="PF21222"/>
    </source>
</evidence>
<evidence type="ECO:0000256" key="5">
    <source>
        <dbReference type="ARBA" id="ARBA00022692"/>
    </source>
</evidence>
<comment type="similarity">
    <text evidence="13">Belongs to the LAMP family.</text>
</comment>
<dbReference type="PROSITE" id="PS51407">
    <property type="entry name" value="LAMP_3"/>
    <property type="match status" value="1"/>
</dbReference>
<dbReference type="GO" id="GO:0031902">
    <property type="term" value="C:late endosome membrane"/>
    <property type="evidence" value="ECO:0007669"/>
    <property type="project" value="TreeGrafter"/>
</dbReference>
<dbReference type="PRINTS" id="PR00336">
    <property type="entry name" value="LYSASSOCTDMP"/>
</dbReference>
<comment type="subcellular location">
    <subcellularLocation>
        <location evidence="1">Cell membrane</location>
        <topology evidence="1">Single-pass type I membrane protein</topology>
    </subcellularLocation>
    <subcellularLocation>
        <location evidence="3">Endosome membrane</location>
        <topology evidence="3">Single-pass type I membrane protein</topology>
    </subcellularLocation>
    <subcellularLocation>
        <location evidence="2 13">Lysosome membrane</location>
        <topology evidence="2 13">Single-pass type I membrane protein</topology>
    </subcellularLocation>
</comment>
<evidence type="ECO:0000256" key="3">
    <source>
        <dbReference type="ARBA" id="ARBA00004530"/>
    </source>
</evidence>
<evidence type="ECO:0000256" key="9">
    <source>
        <dbReference type="ARBA" id="ARBA00023136"/>
    </source>
</evidence>
<dbReference type="EMBL" id="MU551633">
    <property type="protein sequence ID" value="KAI5621346.1"/>
    <property type="molecule type" value="Genomic_DNA"/>
</dbReference>
<name>A0AAD5ARX6_SILAS</name>
<keyword evidence="19" id="KW-1185">Reference proteome</keyword>
<dbReference type="PANTHER" id="PTHR11506:SF27">
    <property type="entry name" value="LYSOSOME-ASSOCIATED MEMBRANE GLYCOPROTEIN 1"/>
    <property type="match status" value="1"/>
</dbReference>
<evidence type="ECO:0000313" key="19">
    <source>
        <dbReference type="Proteomes" id="UP001205998"/>
    </source>
</evidence>
<evidence type="ECO:0000256" key="14">
    <source>
        <dbReference type="SAM" id="MobiDB-lite"/>
    </source>
</evidence>
<evidence type="ECO:0000313" key="18">
    <source>
        <dbReference type="EMBL" id="KAI5621346.1"/>
    </source>
</evidence>
<dbReference type="Pfam" id="PF01299">
    <property type="entry name" value="Lamp2-like_luminal"/>
    <property type="match status" value="1"/>
</dbReference>
<feature type="region of interest" description="Disordered" evidence="14">
    <location>
        <begin position="54"/>
        <end position="91"/>
    </location>
</feature>
<dbReference type="AlphaFoldDB" id="A0AAD5ARX6"/>
<feature type="disulfide bond" evidence="13">
    <location>
        <begin position="208"/>
        <end position="245"/>
    </location>
</feature>
<keyword evidence="12 13" id="KW-0458">Lysosome</keyword>
<keyword evidence="9 13" id="KW-0472">Membrane</keyword>
<keyword evidence="10 13" id="KW-1015">Disulfide bond</keyword>
<dbReference type="InterPro" id="IPR048524">
    <property type="entry name" value="Lamp2-like_TM"/>
</dbReference>
<feature type="domain" description="Lysosome-associated membrane glycoprotein 2-like luminal" evidence="16">
    <location>
        <begin position="88"/>
        <end position="234"/>
    </location>
</feature>
<evidence type="ECO:0000259" key="16">
    <source>
        <dbReference type="Pfam" id="PF01299"/>
    </source>
</evidence>
<dbReference type="InterPro" id="IPR002000">
    <property type="entry name" value="Lysosome-assoc_membr_glycop"/>
</dbReference>
<evidence type="ECO:0000256" key="2">
    <source>
        <dbReference type="ARBA" id="ARBA00004352"/>
    </source>
</evidence>
<evidence type="ECO:0000256" key="4">
    <source>
        <dbReference type="ARBA" id="ARBA00022475"/>
    </source>
</evidence>
<keyword evidence="6" id="KW-0732">Signal</keyword>
<dbReference type="PANTHER" id="PTHR11506">
    <property type="entry name" value="LYSOSOME-ASSOCIATED MEMBRANE GLYCOPROTEIN"/>
    <property type="match status" value="1"/>
</dbReference>
<dbReference type="InterPro" id="IPR048528">
    <property type="entry name" value="Lamp2-like_luminal"/>
</dbReference>
<evidence type="ECO:0000256" key="1">
    <source>
        <dbReference type="ARBA" id="ARBA00004251"/>
    </source>
</evidence>
<protein>
    <submittedName>
        <fullName evidence="18">Lysosomal-associated membrane protein 1</fullName>
    </submittedName>
</protein>
<feature type="transmembrane region" description="Helical" evidence="15">
    <location>
        <begin position="252"/>
        <end position="275"/>
    </location>
</feature>
<dbReference type="Proteomes" id="UP001205998">
    <property type="component" value="Unassembled WGS sequence"/>
</dbReference>
<evidence type="ECO:0000256" key="15">
    <source>
        <dbReference type="SAM" id="Phobius"/>
    </source>
</evidence>
<comment type="caution">
    <text evidence="18">The sequence shown here is derived from an EMBL/GenBank/DDBJ whole genome shotgun (WGS) entry which is preliminary data.</text>
</comment>
<evidence type="ECO:0000256" key="6">
    <source>
        <dbReference type="ARBA" id="ARBA00022729"/>
    </source>
</evidence>
<organism evidence="18 19">
    <name type="scientific">Silurus asotus</name>
    <name type="common">Amur catfish</name>
    <name type="synonym">Parasilurus asotus</name>
    <dbReference type="NCBI Taxonomy" id="30991"/>
    <lineage>
        <taxon>Eukaryota</taxon>
        <taxon>Metazoa</taxon>
        <taxon>Chordata</taxon>
        <taxon>Craniata</taxon>
        <taxon>Vertebrata</taxon>
        <taxon>Euteleostomi</taxon>
        <taxon>Actinopterygii</taxon>
        <taxon>Neopterygii</taxon>
        <taxon>Teleostei</taxon>
        <taxon>Ostariophysi</taxon>
        <taxon>Siluriformes</taxon>
        <taxon>Siluridae</taxon>
        <taxon>Silurus</taxon>
    </lineage>
</organism>
<comment type="caution">
    <text evidence="13">Lacks conserved residue(s) required for the propagation of feature annotation.</text>
</comment>
<feature type="compositionally biased region" description="Low complexity" evidence="14">
    <location>
        <begin position="69"/>
        <end position="78"/>
    </location>
</feature>
<evidence type="ECO:0000256" key="8">
    <source>
        <dbReference type="ARBA" id="ARBA00022989"/>
    </source>
</evidence>
<dbReference type="GO" id="GO:0005886">
    <property type="term" value="C:plasma membrane"/>
    <property type="evidence" value="ECO:0007669"/>
    <property type="project" value="UniProtKB-SubCell"/>
</dbReference>
<keyword evidence="11" id="KW-0325">Glycoprotein</keyword>
<dbReference type="GO" id="GO:0005765">
    <property type="term" value="C:lysosomal membrane"/>
    <property type="evidence" value="ECO:0007669"/>
    <property type="project" value="UniProtKB-SubCell"/>
</dbReference>
<dbReference type="GO" id="GO:0072594">
    <property type="term" value="P:establishment of protein localization to organelle"/>
    <property type="evidence" value="ECO:0007669"/>
    <property type="project" value="TreeGrafter"/>
</dbReference>
<proteinExistence type="inferred from homology"/>
<evidence type="ECO:0000256" key="12">
    <source>
        <dbReference type="ARBA" id="ARBA00023228"/>
    </source>
</evidence>
<accession>A0AAD5ARX6</accession>
<evidence type="ECO:0000256" key="13">
    <source>
        <dbReference type="PROSITE-ProRule" id="PRU00740"/>
    </source>
</evidence>
<keyword evidence="7" id="KW-0967">Endosome</keyword>
<evidence type="ECO:0000256" key="7">
    <source>
        <dbReference type="ARBA" id="ARBA00022753"/>
    </source>
</evidence>
<evidence type="ECO:0000256" key="11">
    <source>
        <dbReference type="ARBA" id="ARBA00023180"/>
    </source>
</evidence>
<keyword evidence="4" id="KW-1003">Cell membrane</keyword>
<evidence type="ECO:0000256" key="10">
    <source>
        <dbReference type="ARBA" id="ARBA00023157"/>
    </source>
</evidence>
<sequence>MGDFYLYQRNLCEMKNRREDVIRLPHPLPHPHMEHREVPSGLWLIGSDFTVQPDDEPKRTSVTLSQSLSSDVTSTTSAPSPPLPPSVPERGSYNITNNGTVCLLASMGLQLNITYNSRSQGKAVQETINLQPNLTRTSGSCEADNSKLVLLEGNTNLTFTFFLNSTTNKYHLSELALSINLPDMAQPLIITNHNLSYLQGTLGYSYMCRQELILAIEPNFSLNTFHLQVQPFGVSGNEFGAAEECDMDKDDMLIPIAVGAALAGLVLVVFLAYLIGRKRSHAGYQTI</sequence>